<reference evidence="1" key="1">
    <citation type="journal article" date="2017" name="Nature">
        <title>The sunflower genome provides insights into oil metabolism, flowering and Asterid evolution.</title>
        <authorList>
            <person name="Badouin H."/>
            <person name="Gouzy J."/>
            <person name="Grassa C.J."/>
            <person name="Murat F."/>
            <person name="Staton S.E."/>
            <person name="Cottret L."/>
            <person name="Lelandais-Briere C."/>
            <person name="Owens G.L."/>
            <person name="Carrere S."/>
            <person name="Mayjonade B."/>
            <person name="Legrand L."/>
            <person name="Gill N."/>
            <person name="Kane N.C."/>
            <person name="Bowers J.E."/>
            <person name="Hubner S."/>
            <person name="Bellec A."/>
            <person name="Berard A."/>
            <person name="Berges H."/>
            <person name="Blanchet N."/>
            <person name="Boniface M.C."/>
            <person name="Brunel D."/>
            <person name="Catrice O."/>
            <person name="Chaidir N."/>
            <person name="Claudel C."/>
            <person name="Donnadieu C."/>
            <person name="Faraut T."/>
            <person name="Fievet G."/>
            <person name="Helmstetter N."/>
            <person name="King M."/>
            <person name="Knapp S.J."/>
            <person name="Lai Z."/>
            <person name="Le Paslier M.C."/>
            <person name="Lippi Y."/>
            <person name="Lorenzon L."/>
            <person name="Mandel J.R."/>
            <person name="Marage G."/>
            <person name="Marchand G."/>
            <person name="Marquand E."/>
            <person name="Bret-Mestries E."/>
            <person name="Morien E."/>
            <person name="Nambeesan S."/>
            <person name="Nguyen T."/>
            <person name="Pegot-Espagnet P."/>
            <person name="Pouilly N."/>
            <person name="Raftis F."/>
            <person name="Sallet E."/>
            <person name="Schiex T."/>
            <person name="Thomas J."/>
            <person name="Vandecasteele C."/>
            <person name="Vares D."/>
            <person name="Vear F."/>
            <person name="Vautrin S."/>
            <person name="Crespi M."/>
            <person name="Mangin B."/>
            <person name="Burke J.M."/>
            <person name="Salse J."/>
            <person name="Munos S."/>
            <person name="Vincourt P."/>
            <person name="Rieseberg L.H."/>
            <person name="Langlade N.B."/>
        </authorList>
    </citation>
    <scope>NUCLEOTIDE SEQUENCE</scope>
    <source>
        <tissue evidence="1">Leaves</tissue>
    </source>
</reference>
<dbReference type="EMBL" id="MNCJ02000320">
    <property type="protein sequence ID" value="KAF5806978.1"/>
    <property type="molecule type" value="Genomic_DNA"/>
</dbReference>
<accession>A0A9K3NPT0</accession>
<dbReference type="AlphaFoldDB" id="A0A9K3NPT0"/>
<keyword evidence="2" id="KW-1185">Reference proteome</keyword>
<name>A0A9K3NPT0_HELAN</name>
<evidence type="ECO:0000313" key="1">
    <source>
        <dbReference type="EMBL" id="KAF5806978.1"/>
    </source>
</evidence>
<comment type="caution">
    <text evidence="1">The sequence shown here is derived from an EMBL/GenBank/DDBJ whole genome shotgun (WGS) entry which is preliminary data.</text>
</comment>
<organism evidence="1 2">
    <name type="scientific">Helianthus annuus</name>
    <name type="common">Common sunflower</name>
    <dbReference type="NCBI Taxonomy" id="4232"/>
    <lineage>
        <taxon>Eukaryota</taxon>
        <taxon>Viridiplantae</taxon>
        <taxon>Streptophyta</taxon>
        <taxon>Embryophyta</taxon>
        <taxon>Tracheophyta</taxon>
        <taxon>Spermatophyta</taxon>
        <taxon>Magnoliopsida</taxon>
        <taxon>eudicotyledons</taxon>
        <taxon>Gunneridae</taxon>
        <taxon>Pentapetalae</taxon>
        <taxon>asterids</taxon>
        <taxon>campanulids</taxon>
        <taxon>Asterales</taxon>
        <taxon>Asteraceae</taxon>
        <taxon>Asteroideae</taxon>
        <taxon>Heliantheae alliance</taxon>
        <taxon>Heliantheae</taxon>
        <taxon>Helianthus</taxon>
    </lineage>
</organism>
<proteinExistence type="predicted"/>
<reference evidence="1" key="2">
    <citation type="submission" date="2020-06" db="EMBL/GenBank/DDBJ databases">
        <title>Helianthus annuus Genome sequencing and assembly Release 2.</title>
        <authorList>
            <person name="Gouzy J."/>
            <person name="Langlade N."/>
            <person name="Munos S."/>
        </authorList>
    </citation>
    <scope>NUCLEOTIDE SEQUENCE</scope>
    <source>
        <tissue evidence="1">Leaves</tissue>
    </source>
</reference>
<protein>
    <submittedName>
        <fullName evidence="1">Uncharacterized protein</fullName>
    </submittedName>
</protein>
<evidence type="ECO:0000313" key="2">
    <source>
        <dbReference type="Proteomes" id="UP000215914"/>
    </source>
</evidence>
<dbReference type="Gramene" id="mRNA:HanXRQr2_Chr05g0227871">
    <property type="protein sequence ID" value="CDS:HanXRQr2_Chr05g0227871.1"/>
    <property type="gene ID" value="HanXRQr2_Chr05g0227871"/>
</dbReference>
<sequence>MHYTVLTVLNILLVLKHRSKHSLTKLYAETTNQPTNNKTLTIKHETQNKHMYDE</sequence>
<gene>
    <name evidence="1" type="ORF">HanXRQr2_Chr05g0227871</name>
</gene>
<dbReference type="Proteomes" id="UP000215914">
    <property type="component" value="Unassembled WGS sequence"/>
</dbReference>